<evidence type="ECO:0000313" key="2">
    <source>
        <dbReference type="Proteomes" id="UP000253729"/>
    </source>
</evidence>
<dbReference type="AlphaFoldDB" id="A0A3F3PPB3"/>
<sequence>MLGALDLVNNYTKNDSHFIRTYPATYAGIHVLIHKKLGALAENKEWQQAPPLLYGCLDESSSQPSNIVSKATHQTPVGNAAATAAATLTALIRDTFHRYAGQLAKWCCHSESESELWPEWLVTSAGTPSLVRIRCKGGFRA</sequence>
<gene>
    <name evidence="1" type="ORF">BDQ94DRAFT_151515</name>
</gene>
<dbReference type="RefSeq" id="XP_026621789.1">
    <property type="nucleotide sequence ID" value="XM_026767768.1"/>
</dbReference>
<dbReference type="GeneID" id="38136124"/>
<name>A0A3F3PPB3_9EURO</name>
<reference evidence="1 2" key="1">
    <citation type="submission" date="2018-07" db="EMBL/GenBank/DDBJ databases">
        <title>The genomes of Aspergillus section Nigri reveals drivers in fungal speciation.</title>
        <authorList>
            <consortium name="DOE Joint Genome Institute"/>
            <person name="Vesth T.C."/>
            <person name="Nybo J."/>
            <person name="Theobald S."/>
            <person name="Brandl J."/>
            <person name="Frisvad J.C."/>
            <person name="Nielsen K.F."/>
            <person name="Lyhne E.K."/>
            <person name="Kogle M.E."/>
            <person name="Kuo A."/>
            <person name="Riley R."/>
            <person name="Clum A."/>
            <person name="Nolan M."/>
            <person name="Lipzen A."/>
            <person name="Salamov A."/>
            <person name="Henrissat B."/>
            <person name="Wiebenga A."/>
            <person name="De vries R.P."/>
            <person name="Grigoriev I.V."/>
            <person name="Mortensen U.H."/>
            <person name="Andersen M.R."/>
            <person name="Baker S.E."/>
        </authorList>
    </citation>
    <scope>NUCLEOTIDE SEQUENCE [LARGE SCALE GENOMIC DNA]</scope>
    <source>
        <strain evidence="1 2">CBS 139.54b</strain>
    </source>
</reference>
<protein>
    <submittedName>
        <fullName evidence="1">Uncharacterized protein</fullName>
    </submittedName>
</protein>
<evidence type="ECO:0000313" key="1">
    <source>
        <dbReference type="EMBL" id="RDH28767.1"/>
    </source>
</evidence>
<proteinExistence type="predicted"/>
<accession>A0A3F3PPB3</accession>
<dbReference type="EMBL" id="KZ852073">
    <property type="protein sequence ID" value="RDH28767.1"/>
    <property type="molecule type" value="Genomic_DNA"/>
</dbReference>
<dbReference type="Proteomes" id="UP000253729">
    <property type="component" value="Unassembled WGS sequence"/>
</dbReference>
<keyword evidence="2" id="KW-1185">Reference proteome</keyword>
<organism evidence="1 2">
    <name type="scientific">Aspergillus welwitschiae</name>
    <dbReference type="NCBI Taxonomy" id="1341132"/>
    <lineage>
        <taxon>Eukaryota</taxon>
        <taxon>Fungi</taxon>
        <taxon>Dikarya</taxon>
        <taxon>Ascomycota</taxon>
        <taxon>Pezizomycotina</taxon>
        <taxon>Eurotiomycetes</taxon>
        <taxon>Eurotiomycetidae</taxon>
        <taxon>Eurotiales</taxon>
        <taxon>Aspergillaceae</taxon>
        <taxon>Aspergillus</taxon>
        <taxon>Aspergillus subgen. Circumdati</taxon>
    </lineage>
</organism>